<dbReference type="OrthoDB" id="5981550at2759"/>
<evidence type="ECO:0000313" key="3">
    <source>
        <dbReference type="Proteomes" id="UP000277300"/>
    </source>
</evidence>
<protein>
    <recommendedName>
        <fullName evidence="5">EF-hand domain-containing protein</fullName>
    </recommendedName>
</protein>
<dbReference type="Proteomes" id="UP000277300">
    <property type="component" value="Unassembled WGS sequence"/>
</dbReference>
<evidence type="ECO:0000313" key="1">
    <source>
        <dbReference type="EMBL" id="RLN49179.1"/>
    </source>
</evidence>
<dbReference type="EMBL" id="MBAD02002178">
    <property type="protein sequence ID" value="RLN49179.1"/>
    <property type="molecule type" value="Genomic_DNA"/>
</dbReference>
<organism evidence="2 3">
    <name type="scientific">Phytophthora kernoviae</name>
    <dbReference type="NCBI Taxonomy" id="325452"/>
    <lineage>
        <taxon>Eukaryota</taxon>
        <taxon>Sar</taxon>
        <taxon>Stramenopiles</taxon>
        <taxon>Oomycota</taxon>
        <taxon>Peronosporomycetes</taxon>
        <taxon>Peronosporales</taxon>
        <taxon>Peronosporaceae</taxon>
        <taxon>Phytophthora</taxon>
    </lineage>
</organism>
<sequence length="102" mass="11813">MDPEHAACYAQAQAELRELFHEFECNGQVNAAELQRSLVPFTAGDVKRDLLELLAELKLKRQSLDESEFLRVMWRKMLGLRNIVAAASNPTKAQNRKMWRLR</sequence>
<gene>
    <name evidence="1" type="ORF">BBJ29_008612</name>
    <name evidence="2" type="ORF">BBP00_00003263</name>
</gene>
<name>A0A3F2RV00_9STRA</name>
<evidence type="ECO:0000313" key="2">
    <source>
        <dbReference type="EMBL" id="RLN64764.1"/>
    </source>
</evidence>
<reference evidence="3 4" key="1">
    <citation type="submission" date="2018-07" db="EMBL/GenBank/DDBJ databases">
        <title>Genome sequencing of oomycete isolates from Chile give support for New Zealand origin for Phytophthora kernoviae and make available the first Nothophytophthora sp. genome.</title>
        <authorList>
            <person name="Studholme D.J."/>
            <person name="Sanfuentes E."/>
            <person name="Panda P."/>
            <person name="Hill R."/>
            <person name="Sambles C."/>
            <person name="Grant M."/>
            <person name="Williams N.M."/>
            <person name="Mcdougal R.L."/>
        </authorList>
    </citation>
    <scope>NUCLEOTIDE SEQUENCE [LARGE SCALE GENOMIC DNA]</scope>
    <source>
        <strain evidence="2">Chile6</strain>
        <strain evidence="1">Chile7</strain>
    </source>
</reference>
<dbReference type="Proteomes" id="UP000284657">
    <property type="component" value="Unassembled WGS sequence"/>
</dbReference>
<evidence type="ECO:0008006" key="5">
    <source>
        <dbReference type="Google" id="ProtNLM"/>
    </source>
</evidence>
<dbReference type="AlphaFoldDB" id="A0A3F2RV00"/>
<proteinExistence type="predicted"/>
<comment type="caution">
    <text evidence="2">The sequence shown here is derived from an EMBL/GenBank/DDBJ whole genome shotgun (WGS) entry which is preliminary data.</text>
</comment>
<evidence type="ECO:0000313" key="4">
    <source>
        <dbReference type="Proteomes" id="UP000284657"/>
    </source>
</evidence>
<accession>A0A3F2RV00</accession>
<dbReference type="EMBL" id="MBDO02000066">
    <property type="protein sequence ID" value="RLN64764.1"/>
    <property type="molecule type" value="Genomic_DNA"/>
</dbReference>